<feature type="non-terminal residue" evidence="2">
    <location>
        <position position="534"/>
    </location>
</feature>
<feature type="compositionally biased region" description="Basic and acidic residues" evidence="1">
    <location>
        <begin position="499"/>
        <end position="511"/>
    </location>
</feature>
<reference evidence="2" key="2">
    <citation type="submission" date="2014-07" db="EMBL/GenBank/DDBJ databases">
        <authorList>
            <person name="Hull J."/>
        </authorList>
    </citation>
    <scope>NUCLEOTIDE SEQUENCE</scope>
</reference>
<organism evidence="2">
    <name type="scientific">Lygus hesperus</name>
    <name type="common">Western plant bug</name>
    <dbReference type="NCBI Taxonomy" id="30085"/>
    <lineage>
        <taxon>Eukaryota</taxon>
        <taxon>Metazoa</taxon>
        <taxon>Ecdysozoa</taxon>
        <taxon>Arthropoda</taxon>
        <taxon>Hexapoda</taxon>
        <taxon>Insecta</taxon>
        <taxon>Pterygota</taxon>
        <taxon>Neoptera</taxon>
        <taxon>Paraneoptera</taxon>
        <taxon>Hemiptera</taxon>
        <taxon>Heteroptera</taxon>
        <taxon>Panheteroptera</taxon>
        <taxon>Cimicomorpha</taxon>
        <taxon>Miridae</taxon>
        <taxon>Mirini</taxon>
        <taxon>Lygus</taxon>
    </lineage>
</organism>
<evidence type="ECO:0000256" key="1">
    <source>
        <dbReference type="SAM" id="MobiDB-lite"/>
    </source>
</evidence>
<reference evidence="2" key="1">
    <citation type="journal article" date="2014" name="PLoS ONE">
        <title>Transcriptome-Based Identification of ABC Transporters in the Western Tarnished Plant Bug Lygus hesperus.</title>
        <authorList>
            <person name="Hull J.J."/>
            <person name="Chaney K."/>
            <person name="Geib S.M."/>
            <person name="Fabrick J.A."/>
            <person name="Brent C.S."/>
            <person name="Walsh D."/>
            <person name="Lavine L.C."/>
        </authorList>
    </citation>
    <scope>NUCLEOTIDE SEQUENCE</scope>
</reference>
<protein>
    <submittedName>
        <fullName evidence="2">Uncharacterized protein</fullName>
    </submittedName>
</protein>
<feature type="region of interest" description="Disordered" evidence="1">
    <location>
        <begin position="493"/>
        <end position="521"/>
    </location>
</feature>
<evidence type="ECO:0000313" key="2">
    <source>
        <dbReference type="EMBL" id="JAG27047.1"/>
    </source>
</evidence>
<feature type="compositionally biased region" description="Basic and acidic residues" evidence="1">
    <location>
        <begin position="301"/>
        <end position="312"/>
    </location>
</feature>
<dbReference type="AlphaFoldDB" id="A0A0A9Y1V8"/>
<dbReference type="EMBL" id="GBHO01016557">
    <property type="protein sequence ID" value="JAG27047.1"/>
    <property type="molecule type" value="Transcribed_RNA"/>
</dbReference>
<feature type="compositionally biased region" description="Basic and acidic residues" evidence="1">
    <location>
        <begin position="38"/>
        <end position="47"/>
    </location>
</feature>
<feature type="compositionally biased region" description="Low complexity" evidence="1">
    <location>
        <begin position="192"/>
        <end position="204"/>
    </location>
</feature>
<feature type="region of interest" description="Disordered" evidence="1">
    <location>
        <begin position="1"/>
        <end position="124"/>
    </location>
</feature>
<feature type="compositionally biased region" description="Polar residues" evidence="1">
    <location>
        <begin position="411"/>
        <end position="435"/>
    </location>
</feature>
<accession>A0A0A9Y1V8</accession>
<proteinExistence type="predicted"/>
<feature type="compositionally biased region" description="Polar residues" evidence="1">
    <location>
        <begin position="313"/>
        <end position="339"/>
    </location>
</feature>
<sequence>SFSTSKTQSSLDLSLEPNGEGNVPLHSESQMYSGQRTSGDKVGRENDTSIQVEGKPGSKPVESASKGQVTQREFEAGIPNNNHLLNLNDPSSKIYGYPRQKTKGEEVDVRSGLQTESYTQDTSSKIQVFSDPMTVRKETSDGFGIQVESSILNNVNNLDQQPATSSKVSANNSILHNVISGRPPGETVQKVSGSFSSSQPDSSSHVLEQTSRLLKDQTSKLETFSDQGTEGEGANERYNLQSKLTNGNEHALKVQSETTAKIEGGETYQMVPSSSGGLQSESPIHVIDHDLPKEPYYEERAIGEQREERNDQLNKTSSLKNRNLEMNSVTLGKSSASTTQHDDKLAGLRREDNNLVSSKMGGLPVNSSIDILEQQDRRHHQEPASRTMAYSDQRTLDHDTIKGPELGIDTSGLNNDNKSSRQSSKTGTPLPNNIISDGKSESGPIETVQIGITLGQQNERLKNPSEKTQLFSDQGTLGKKIGEGSDLWIKTQNLNTIEPSDKSGGRGEGKPDGGGSKLVSNLSALPAVSSVDIL</sequence>
<feature type="compositionally biased region" description="Polar residues" evidence="1">
    <location>
        <begin position="1"/>
        <end position="12"/>
    </location>
</feature>
<name>A0A0A9Y1V8_LYGHE</name>
<feature type="non-terminal residue" evidence="2">
    <location>
        <position position="1"/>
    </location>
</feature>
<feature type="compositionally biased region" description="Polar residues" evidence="1">
    <location>
        <begin position="112"/>
        <end position="124"/>
    </location>
</feature>
<feature type="compositionally biased region" description="Polar residues" evidence="1">
    <location>
        <begin position="27"/>
        <end position="37"/>
    </location>
</feature>
<gene>
    <name evidence="2" type="ORF">CM83_22120</name>
</gene>
<feature type="compositionally biased region" description="Basic and acidic residues" evidence="1">
    <location>
        <begin position="340"/>
        <end position="353"/>
    </location>
</feature>
<feature type="compositionally biased region" description="Basic and acidic residues" evidence="1">
    <location>
        <begin position="374"/>
        <end position="383"/>
    </location>
</feature>
<feature type="region of interest" description="Disordered" evidence="1">
    <location>
        <begin position="178"/>
        <end position="211"/>
    </location>
</feature>
<feature type="region of interest" description="Disordered" evidence="1">
    <location>
        <begin position="301"/>
        <end position="444"/>
    </location>
</feature>